<name>A0A835WFX6_9CHLO</name>
<evidence type="ECO:0000256" key="2">
    <source>
        <dbReference type="ARBA" id="ARBA00022801"/>
    </source>
</evidence>
<dbReference type="GO" id="GO:0016597">
    <property type="term" value="F:amino acid binding"/>
    <property type="evidence" value="ECO:0007669"/>
    <property type="project" value="TreeGrafter"/>
</dbReference>
<dbReference type="SUPFAM" id="SSF55909">
    <property type="entry name" value="Pentein"/>
    <property type="match status" value="1"/>
</dbReference>
<dbReference type="GO" id="GO:0016403">
    <property type="term" value="F:dimethylargininase activity"/>
    <property type="evidence" value="ECO:0007669"/>
    <property type="project" value="TreeGrafter"/>
</dbReference>
<feature type="region of interest" description="Disordered" evidence="4">
    <location>
        <begin position="169"/>
        <end position="189"/>
    </location>
</feature>
<dbReference type="AlphaFoldDB" id="A0A835WFX6"/>
<comment type="caution">
    <text evidence="5">The sequence shown here is derived from an EMBL/GenBank/DDBJ whole genome shotgun (WGS) entry which is preliminary data.</text>
</comment>
<organism evidence="5 6">
    <name type="scientific">Chlamydomonas schloesseri</name>
    <dbReference type="NCBI Taxonomy" id="2026947"/>
    <lineage>
        <taxon>Eukaryota</taxon>
        <taxon>Viridiplantae</taxon>
        <taxon>Chlorophyta</taxon>
        <taxon>core chlorophytes</taxon>
        <taxon>Chlorophyceae</taxon>
        <taxon>CS clade</taxon>
        <taxon>Chlamydomonadales</taxon>
        <taxon>Chlamydomonadaceae</taxon>
        <taxon>Chlamydomonas</taxon>
    </lineage>
</organism>
<dbReference type="OrthoDB" id="26679at2759"/>
<dbReference type="PANTHER" id="PTHR12737">
    <property type="entry name" value="DIMETHYLARGININE DIMETHYLAMINOHYDROLASE"/>
    <property type="match status" value="1"/>
</dbReference>
<evidence type="ECO:0008006" key="7">
    <source>
        <dbReference type="Google" id="ProtNLM"/>
    </source>
</evidence>
<feature type="active site" description="Proton donor" evidence="3">
    <location>
        <position position="136"/>
    </location>
</feature>
<dbReference type="Gene3D" id="3.75.10.10">
    <property type="entry name" value="L-arginine/glycine Amidinotransferase, Chain A"/>
    <property type="match status" value="1"/>
</dbReference>
<evidence type="ECO:0000256" key="1">
    <source>
        <dbReference type="ARBA" id="ARBA00008532"/>
    </source>
</evidence>
<dbReference type="InterPro" id="IPR033199">
    <property type="entry name" value="DDAH-like"/>
</dbReference>
<dbReference type="GO" id="GO:0045429">
    <property type="term" value="P:positive regulation of nitric oxide biosynthetic process"/>
    <property type="evidence" value="ECO:0007669"/>
    <property type="project" value="TreeGrafter"/>
</dbReference>
<dbReference type="GO" id="GO:0000052">
    <property type="term" value="P:citrulline metabolic process"/>
    <property type="evidence" value="ECO:0007669"/>
    <property type="project" value="TreeGrafter"/>
</dbReference>
<keyword evidence="2" id="KW-0378">Hydrolase</keyword>
<evidence type="ECO:0000313" key="6">
    <source>
        <dbReference type="Proteomes" id="UP000613740"/>
    </source>
</evidence>
<dbReference type="PANTHER" id="PTHR12737:SF9">
    <property type="entry name" value="DIMETHYLARGININASE"/>
    <property type="match status" value="1"/>
</dbReference>
<dbReference type="EMBL" id="JAEHOD010000026">
    <property type="protein sequence ID" value="KAG2446476.1"/>
    <property type="molecule type" value="Genomic_DNA"/>
</dbReference>
<protein>
    <recommendedName>
        <fullName evidence="7">Dimethylargininase</fullName>
    </recommendedName>
</protein>
<evidence type="ECO:0000256" key="3">
    <source>
        <dbReference type="PIRSR" id="PIRSR633199-1"/>
    </source>
</evidence>
<proteinExistence type="inferred from homology"/>
<reference evidence="5" key="1">
    <citation type="journal article" date="2020" name="bioRxiv">
        <title>Comparative genomics of Chlamydomonas.</title>
        <authorList>
            <person name="Craig R.J."/>
            <person name="Hasan A.R."/>
            <person name="Ness R.W."/>
            <person name="Keightley P.D."/>
        </authorList>
    </citation>
    <scope>NUCLEOTIDE SEQUENCE</scope>
    <source>
        <strain evidence="5">CCAP 11/173</strain>
    </source>
</reference>
<accession>A0A835WFX6</accession>
<dbReference type="GO" id="GO:0006525">
    <property type="term" value="P:arginine metabolic process"/>
    <property type="evidence" value="ECO:0007669"/>
    <property type="project" value="TreeGrafter"/>
</dbReference>
<keyword evidence="6" id="KW-1185">Reference proteome</keyword>
<comment type="similarity">
    <text evidence="1">Belongs to the DDAH family.</text>
</comment>
<feature type="active site" description="Nucleophile" evidence="3">
    <location>
        <position position="254"/>
    </location>
</feature>
<evidence type="ECO:0000256" key="4">
    <source>
        <dbReference type="SAM" id="MobiDB-lite"/>
    </source>
</evidence>
<evidence type="ECO:0000313" key="5">
    <source>
        <dbReference type="EMBL" id="KAG2446476.1"/>
    </source>
</evidence>
<gene>
    <name evidence="5" type="ORF">HYH02_008467</name>
</gene>
<sequence length="273" mass="28536">MRELLGPAGVVELPADESCPDCCFVEDCALVISERYAIITRPGAPSRQPETGPVEAALRGLGFDRVDRLEAPATLDGGDVQIMPWGVLVGTSRRTNQEAVSQLRELLAAAGGPPVFAFSVTEAAAAAGDGAAATLHFKSVLSALDPHTLLVADTPMGRALADQIRAALPSQPDHQHQVNAATAGPPDQPPPHLALEFVPDTIAANVLSLNEHVVMQAGHPESQARVTALCEVRGLRLHTLCMAELAKADGALTCCSLLFKGPGEEEGGEELKV</sequence>
<dbReference type="Proteomes" id="UP000613740">
    <property type="component" value="Unassembled WGS sequence"/>
</dbReference>